<dbReference type="InterPro" id="IPR007749">
    <property type="entry name" value="DUF677"/>
</dbReference>
<proteinExistence type="inferred from homology"/>
<evidence type="ECO:0000256" key="4">
    <source>
        <dbReference type="ARBA" id="ARBA00022989"/>
    </source>
</evidence>
<dbReference type="OrthoDB" id="776561at2759"/>
<feature type="transmembrane region" description="Helical" evidence="6">
    <location>
        <begin position="253"/>
        <end position="283"/>
    </location>
</feature>
<dbReference type="Proteomes" id="UP001151287">
    <property type="component" value="Unassembled WGS sequence"/>
</dbReference>
<comment type="subcellular location">
    <subcellularLocation>
        <location evidence="1">Membrane</location>
    </subcellularLocation>
</comment>
<comment type="similarity">
    <text evidence="2">Belongs to the UPF0496 family.</text>
</comment>
<gene>
    <name evidence="7" type="ORF">LUZ63_010075</name>
</gene>
<dbReference type="EMBL" id="JAMQYH010000003">
    <property type="protein sequence ID" value="KAJ1693377.1"/>
    <property type="molecule type" value="Genomic_DNA"/>
</dbReference>
<protein>
    <submittedName>
        <fullName evidence="7">Uncharacterized protein</fullName>
    </submittedName>
</protein>
<keyword evidence="8" id="KW-1185">Reference proteome</keyword>
<dbReference type="PANTHER" id="PTHR31113">
    <property type="entry name" value="UPF0496 PROTEIN 3-RELATED"/>
    <property type="match status" value="1"/>
</dbReference>
<evidence type="ECO:0000256" key="2">
    <source>
        <dbReference type="ARBA" id="ARBA00009074"/>
    </source>
</evidence>
<evidence type="ECO:0000313" key="8">
    <source>
        <dbReference type="Proteomes" id="UP001151287"/>
    </source>
</evidence>
<evidence type="ECO:0000256" key="5">
    <source>
        <dbReference type="ARBA" id="ARBA00023136"/>
    </source>
</evidence>
<accession>A0A9Q0CG89</accession>
<name>A0A9Q0CG89_9POAL</name>
<dbReference type="Pfam" id="PF05055">
    <property type="entry name" value="DUF677"/>
    <property type="match status" value="1"/>
</dbReference>
<dbReference type="PANTHER" id="PTHR31113:SF6">
    <property type="entry name" value="UPF0496 PROTEIN 3"/>
    <property type="match status" value="1"/>
</dbReference>
<evidence type="ECO:0000256" key="6">
    <source>
        <dbReference type="SAM" id="Phobius"/>
    </source>
</evidence>
<sequence>MLKGICQIFYYFFFLLLPFCPYLDSKSYYRHWSTRKGKSMRIRFNIFRKFNCKNTKAEDVISPMPSSTFDLREEYTSAFRTESYNEFWARVLDLTLSHGKALQGHSSTKLPSSHFFSEQLLDPDQATATKVLAATRKDNHPDEHNLLSDYYLETANASLVCGQLLKDIEQIRLRYRPLKLDLRLINSDGPTKIGFDKHFADLARSFDPFDYFATSQQQLRMAQDGSSSLLKRLNLGRRKALAKLKHITNIKTVLSISFIIITTSAAVVGACFAVNILVAPLFFVPTIIPSSCRFISNKWLRRVVSQLDAATKGVYILNRDLDTISRLVERLRDEVEHMMDLIKMCFERRDDGKRRLAQEVVRQLWRNDASFNQQLDELEEHLYLCFMTINKTRNMVMKEILVGSRI</sequence>
<keyword evidence="3 6" id="KW-0812">Transmembrane</keyword>
<comment type="caution">
    <text evidence="7">The sequence shown here is derived from an EMBL/GenBank/DDBJ whole genome shotgun (WGS) entry which is preliminary data.</text>
</comment>
<evidence type="ECO:0000256" key="1">
    <source>
        <dbReference type="ARBA" id="ARBA00004370"/>
    </source>
</evidence>
<organism evidence="7 8">
    <name type="scientific">Rhynchospora breviuscula</name>
    <dbReference type="NCBI Taxonomy" id="2022672"/>
    <lineage>
        <taxon>Eukaryota</taxon>
        <taxon>Viridiplantae</taxon>
        <taxon>Streptophyta</taxon>
        <taxon>Embryophyta</taxon>
        <taxon>Tracheophyta</taxon>
        <taxon>Spermatophyta</taxon>
        <taxon>Magnoliopsida</taxon>
        <taxon>Liliopsida</taxon>
        <taxon>Poales</taxon>
        <taxon>Cyperaceae</taxon>
        <taxon>Cyperoideae</taxon>
        <taxon>Rhynchosporeae</taxon>
        <taxon>Rhynchospora</taxon>
    </lineage>
</organism>
<dbReference type="GO" id="GO:0016020">
    <property type="term" value="C:membrane"/>
    <property type="evidence" value="ECO:0007669"/>
    <property type="project" value="UniProtKB-SubCell"/>
</dbReference>
<reference evidence="7" key="1">
    <citation type="journal article" date="2022" name="Cell">
        <title>Repeat-based holocentromeres influence genome architecture and karyotype evolution.</title>
        <authorList>
            <person name="Hofstatter P.G."/>
            <person name="Thangavel G."/>
            <person name="Lux T."/>
            <person name="Neumann P."/>
            <person name="Vondrak T."/>
            <person name="Novak P."/>
            <person name="Zhang M."/>
            <person name="Costa L."/>
            <person name="Castellani M."/>
            <person name="Scott A."/>
            <person name="Toegelov H."/>
            <person name="Fuchs J."/>
            <person name="Mata-Sucre Y."/>
            <person name="Dias Y."/>
            <person name="Vanzela A.L.L."/>
            <person name="Huettel B."/>
            <person name="Almeida C.C.S."/>
            <person name="Simkova H."/>
            <person name="Souza G."/>
            <person name="Pedrosa-Harand A."/>
            <person name="Macas J."/>
            <person name="Mayer K.F.X."/>
            <person name="Houben A."/>
            <person name="Marques A."/>
        </authorList>
    </citation>
    <scope>NUCLEOTIDE SEQUENCE</scope>
    <source>
        <strain evidence="7">RhyBre1mFocal</strain>
    </source>
</reference>
<dbReference type="AlphaFoldDB" id="A0A9Q0CG89"/>
<keyword evidence="4 6" id="KW-1133">Transmembrane helix</keyword>
<feature type="transmembrane region" description="Helical" evidence="6">
    <location>
        <begin position="6"/>
        <end position="23"/>
    </location>
</feature>
<keyword evidence="5 6" id="KW-0472">Membrane</keyword>
<evidence type="ECO:0000256" key="3">
    <source>
        <dbReference type="ARBA" id="ARBA00022692"/>
    </source>
</evidence>
<evidence type="ECO:0000313" key="7">
    <source>
        <dbReference type="EMBL" id="KAJ1693377.1"/>
    </source>
</evidence>